<dbReference type="Gene3D" id="3.80.30.30">
    <property type="match status" value="1"/>
</dbReference>
<sequence length="357" mass="40137">MRNTRGDHLLDIRRIYLEPAAAELARGREILERYPAAERVEVDSHQRIPELYGDEANVARWVRIKTEALVLGVKKSLTARPNGRSSDFIAPSTANGCAMACAYCYVPRRKGYSNPITVFANIEQIIGYLGRHAGRQGVKPEPNQVDPHAWVYDIGENSDCSVDATISANVRDLVELFRGLPNAKASFATKYVNRDLLDWDPRGRTRIRFSLMPAADAKLLDIRTSPIEDRIAAINDFVAAGYEVHVNFSPVVVRDGWLADWALLLDTLGDALSPAARAQLAAEVIFLTHNDRLHEVNLGWHPKAEEVLWRPDLQQPKRSQTGGWNVRYRTGHKGRYVTALTDLIADRLPCCRVRYAF</sequence>
<keyword evidence="2" id="KW-1185">Reference proteome</keyword>
<dbReference type="PANTHER" id="PTHR37822:SF2">
    <property type="entry name" value="SPORE PHOTOPRODUCT LYASE"/>
    <property type="match status" value="1"/>
</dbReference>
<reference evidence="1" key="2">
    <citation type="submission" date="2020-09" db="EMBL/GenBank/DDBJ databases">
        <authorList>
            <person name="Sun Q."/>
            <person name="Zhou Y."/>
        </authorList>
    </citation>
    <scope>NUCLEOTIDE SEQUENCE</scope>
    <source>
        <strain evidence="1">CGMCC 4.7430</strain>
    </source>
</reference>
<dbReference type="AlphaFoldDB" id="A0A918A715"/>
<dbReference type="EMBL" id="BMNK01000004">
    <property type="protein sequence ID" value="GGP06726.1"/>
    <property type="molecule type" value="Genomic_DNA"/>
</dbReference>
<name>A0A918A715_9ACTN</name>
<organism evidence="1 2">
    <name type="scientific">Nonomuraea glycinis</name>
    <dbReference type="NCBI Taxonomy" id="2047744"/>
    <lineage>
        <taxon>Bacteria</taxon>
        <taxon>Bacillati</taxon>
        <taxon>Actinomycetota</taxon>
        <taxon>Actinomycetes</taxon>
        <taxon>Streptosporangiales</taxon>
        <taxon>Streptosporangiaceae</taxon>
        <taxon>Nonomuraea</taxon>
    </lineage>
</organism>
<dbReference type="Proteomes" id="UP000660745">
    <property type="component" value="Unassembled WGS sequence"/>
</dbReference>
<dbReference type="GO" id="GO:0051539">
    <property type="term" value="F:4 iron, 4 sulfur cluster binding"/>
    <property type="evidence" value="ECO:0007669"/>
    <property type="project" value="TreeGrafter"/>
</dbReference>
<gene>
    <name evidence="1" type="ORF">GCM10012278_31620</name>
</gene>
<protein>
    <submittedName>
        <fullName evidence="1">Spore photoproduct lyase family protein</fullName>
    </submittedName>
</protein>
<dbReference type="PANTHER" id="PTHR37822">
    <property type="entry name" value="SPORE PHOTOPRODUCT LYASE-RELATED"/>
    <property type="match status" value="1"/>
</dbReference>
<dbReference type="InterPro" id="IPR007197">
    <property type="entry name" value="rSAM"/>
</dbReference>
<dbReference type="SFLD" id="SFLDS00029">
    <property type="entry name" value="Radical_SAM"/>
    <property type="match status" value="1"/>
</dbReference>
<dbReference type="InterPro" id="IPR049539">
    <property type="entry name" value="SPL"/>
</dbReference>
<dbReference type="GO" id="GO:0042601">
    <property type="term" value="C:endospore-forming forespore"/>
    <property type="evidence" value="ECO:0007669"/>
    <property type="project" value="TreeGrafter"/>
</dbReference>
<dbReference type="Gene3D" id="3.40.50.12110">
    <property type="match status" value="1"/>
</dbReference>
<comment type="caution">
    <text evidence="1">The sequence shown here is derived from an EMBL/GenBank/DDBJ whole genome shotgun (WGS) entry which is preliminary data.</text>
</comment>
<evidence type="ECO:0000313" key="2">
    <source>
        <dbReference type="Proteomes" id="UP000660745"/>
    </source>
</evidence>
<dbReference type="RefSeq" id="WP_189139321.1">
    <property type="nucleotide sequence ID" value="NZ_BMNK01000004.1"/>
</dbReference>
<dbReference type="Pfam" id="PF20903">
    <property type="entry name" value="SPL"/>
    <property type="match status" value="1"/>
</dbReference>
<dbReference type="GO" id="GO:0003913">
    <property type="term" value="F:DNA photolyase activity"/>
    <property type="evidence" value="ECO:0007669"/>
    <property type="project" value="TreeGrafter"/>
</dbReference>
<dbReference type="FunFam" id="3.40.50.12110:FF:000002">
    <property type="entry name" value="Spore photoproduct lyase"/>
    <property type="match status" value="1"/>
</dbReference>
<dbReference type="NCBIfam" id="TIGR03886">
    <property type="entry name" value="lyase_spl_fam"/>
    <property type="match status" value="1"/>
</dbReference>
<accession>A0A918A715</accession>
<evidence type="ECO:0000313" key="1">
    <source>
        <dbReference type="EMBL" id="GGP06726.1"/>
    </source>
</evidence>
<proteinExistence type="predicted"/>
<dbReference type="InterPro" id="IPR023805">
    <property type="entry name" value="Uncharacterised_Spl-rel"/>
</dbReference>
<dbReference type="GO" id="GO:1904047">
    <property type="term" value="F:S-adenosyl-L-methionine binding"/>
    <property type="evidence" value="ECO:0007669"/>
    <property type="project" value="TreeGrafter"/>
</dbReference>
<reference evidence="1" key="1">
    <citation type="journal article" date="2014" name="Int. J. Syst. Evol. Microbiol.">
        <title>Complete genome sequence of Corynebacterium casei LMG S-19264T (=DSM 44701T), isolated from a smear-ripened cheese.</title>
        <authorList>
            <consortium name="US DOE Joint Genome Institute (JGI-PGF)"/>
            <person name="Walter F."/>
            <person name="Albersmeier A."/>
            <person name="Kalinowski J."/>
            <person name="Ruckert C."/>
        </authorList>
    </citation>
    <scope>NUCLEOTIDE SEQUENCE</scope>
    <source>
        <strain evidence="1">CGMCC 4.7430</strain>
    </source>
</reference>
<keyword evidence="1" id="KW-0456">Lyase</keyword>